<feature type="region of interest" description="Disordered" evidence="1">
    <location>
        <begin position="1"/>
        <end position="94"/>
    </location>
</feature>
<dbReference type="AlphaFoldDB" id="A0A8J4PPA1"/>
<feature type="compositionally biased region" description="Low complexity" evidence="1">
    <location>
        <begin position="364"/>
        <end position="404"/>
    </location>
</feature>
<dbReference type="PANTHER" id="PTHR36337:SF1">
    <property type="entry name" value="OBSCURIN-LIKE PROTEIN"/>
    <property type="match status" value="1"/>
</dbReference>
<feature type="compositionally biased region" description="Polar residues" evidence="1">
    <location>
        <begin position="56"/>
        <end position="67"/>
    </location>
</feature>
<evidence type="ECO:0000313" key="2">
    <source>
        <dbReference type="EMBL" id="KAF2071710.1"/>
    </source>
</evidence>
<keyword evidence="3" id="KW-1185">Reference proteome</keyword>
<reference evidence="2" key="1">
    <citation type="submission" date="2020-01" db="EMBL/GenBank/DDBJ databases">
        <title>Development of genomics and gene disruption for Polysphondylium violaceum indicates a role for the polyketide synthase stlB in stalk morphogenesis.</title>
        <authorList>
            <person name="Narita B."/>
            <person name="Kawabe Y."/>
            <person name="Kin K."/>
            <person name="Saito T."/>
            <person name="Gibbs R."/>
            <person name="Kuspa A."/>
            <person name="Muzny D."/>
            <person name="Queller D."/>
            <person name="Richards S."/>
            <person name="Strassman J."/>
            <person name="Sucgang R."/>
            <person name="Worley K."/>
            <person name="Schaap P."/>
        </authorList>
    </citation>
    <scope>NUCLEOTIDE SEQUENCE</scope>
    <source>
        <strain evidence="2">QSvi11</strain>
    </source>
</reference>
<organism evidence="2 3">
    <name type="scientific">Polysphondylium violaceum</name>
    <dbReference type="NCBI Taxonomy" id="133409"/>
    <lineage>
        <taxon>Eukaryota</taxon>
        <taxon>Amoebozoa</taxon>
        <taxon>Evosea</taxon>
        <taxon>Eumycetozoa</taxon>
        <taxon>Dictyostelia</taxon>
        <taxon>Dictyosteliales</taxon>
        <taxon>Dictyosteliaceae</taxon>
        <taxon>Polysphondylium</taxon>
    </lineage>
</organism>
<evidence type="ECO:0000256" key="1">
    <source>
        <dbReference type="SAM" id="MobiDB-lite"/>
    </source>
</evidence>
<feature type="region of interest" description="Disordered" evidence="1">
    <location>
        <begin position="1114"/>
        <end position="1144"/>
    </location>
</feature>
<proteinExistence type="predicted"/>
<protein>
    <submittedName>
        <fullName evidence="2">Uncharacterized protein</fullName>
    </submittedName>
</protein>
<sequence length="1253" mass="143862">MNKMKSGTNYPNSSSTTDDHIQQTRYNTTANSTNTNTTTTTGTTSTTSNTTPTTSIDQSNNSTAASPNQHLLNNTLQNTHSNSSNNNNNNNNNVRKQKDELYWCWLLKEYIRLGHAKSVVRIIRIIDHLSPYLYFYKDLIYETQKSAITTTTTNEPSVPSTSISTINKTESEIIAAIQDENNISRNNINRRKDFLFHYQSRPIFDPKRTNFPYLYIPNLIRQRSDLFQYFNRSFSFNNILFALSNGTIDTLILQNFLPIPKSIPMIPFLLTLVYIKLCVSKGDALQSIMNSLMECKQKAHLLQSYDFPSIPIDQLLDSIMQGTLRFVDWNHDTYHLVSTEVFFNELFESFFLIGRESLLNREVNSSNNNSNNSSNTQLLNQSQQQLQQRNNQQQQQDKQQQKTSNILPSIPLKDEYRFKIIDIYLEKSSKMVYYHTRALAQKRGNIHSLTWTLENVNILHKCIKYYLDVYLSQQQSNSYNQETLSILDCCMRLAFSWVAACSGLHPTPNNQKYIELESCWWNSHPQNLQNELQHWMITIKRILHQVVGQESDKLHVICLVWLSYTISLYDDDQHFDTLQQQQQNDQPKQPLQLEETPYQLYTKTITQHPKLLLEFSKSSLVITSLSFALIGVQTLDQSAELIQILLSLWTNNQQQPSLENACLIFKLLQNVLSTKFKKSEFSDHTELVMAIIAWMRCISDEVYSSFYSSNPNCRFICIFIASSLVNAVQKNKNIYSLIPLEEKNILISKVQEIFYTLINQHTFLSKSFKTGLATAYCLSSIEPSFDKQASQSILMISLDVLFDELLGIDNCLISWLDKPQEINYASIKKIFEHNKSPLFLALAPFIQTITRLTLHLQDNDNNKLVLLKIFDFTYSLNEKWVQFTKDSSSTSTTKYPKSYIKSTLDPTMRAISQTLSFIFTDISSILTAMDSVLGVEIFSQMSYTSNDDIPYINSAIKSLVKKVATSECAVIRLVDKMPVYFELPKDDPSGPCVSKVILYLSALDSLVVHVPHSLIIEHIVPNLFGYMEYPNSKLNMMTHTVMGKVLSIPNFSLNIKMIPMYLKLSLKSFPKYTKLSSFYNVLINIIESNSPTNPIVLYSIKTISQTIIEQMKNNNTNNINNNNNNNNQDKTKINNNNQNNNNNLNLNSTTKGLVKLLLSLFTYIDIQIIELVLNEISKVIYSAPHQKIRLDLCSDLLTVITGNIENNSKKNICVSWYLKLIKDIQKTGTNNNNNNNQQNPPSSPNLLIYNQNE</sequence>
<dbReference type="PANTHER" id="PTHR36337">
    <property type="entry name" value="OBSCURIN-LIKE PROTEIN"/>
    <property type="match status" value="1"/>
</dbReference>
<dbReference type="EMBL" id="AJWJ01000347">
    <property type="protein sequence ID" value="KAF2071710.1"/>
    <property type="molecule type" value="Genomic_DNA"/>
</dbReference>
<feature type="compositionally biased region" description="Polar residues" evidence="1">
    <location>
        <begin position="1"/>
        <end position="16"/>
    </location>
</feature>
<feature type="compositionally biased region" description="Low complexity" evidence="1">
    <location>
        <begin position="1230"/>
        <end position="1240"/>
    </location>
</feature>
<feature type="region of interest" description="Disordered" evidence="1">
    <location>
        <begin position="363"/>
        <end position="404"/>
    </location>
</feature>
<feature type="compositionally biased region" description="Low complexity" evidence="1">
    <location>
        <begin position="27"/>
        <end position="55"/>
    </location>
</feature>
<evidence type="ECO:0000313" key="3">
    <source>
        <dbReference type="Proteomes" id="UP000695562"/>
    </source>
</evidence>
<feature type="region of interest" description="Disordered" evidence="1">
    <location>
        <begin position="1228"/>
        <end position="1253"/>
    </location>
</feature>
<gene>
    <name evidence="2" type="ORF">CYY_006971</name>
</gene>
<comment type="caution">
    <text evidence="2">The sequence shown here is derived from an EMBL/GenBank/DDBJ whole genome shotgun (WGS) entry which is preliminary data.</text>
</comment>
<dbReference type="OrthoDB" id="18975at2759"/>
<feature type="compositionally biased region" description="Low complexity" evidence="1">
    <location>
        <begin position="68"/>
        <end position="93"/>
    </location>
</feature>
<dbReference type="Proteomes" id="UP000695562">
    <property type="component" value="Unassembled WGS sequence"/>
</dbReference>
<name>A0A8J4PPA1_9MYCE</name>
<accession>A0A8J4PPA1</accession>